<dbReference type="PANTHER" id="PTHR48094:SF12">
    <property type="entry name" value="PARKINSON DISEASE PROTEIN 7 HOMOLOG"/>
    <property type="match status" value="1"/>
</dbReference>
<sequence>MMRVLFLAYPEFADFEIGHVLFLLRKIGKAEIVTSTVTGEAVTSLGGLKVMADCSVAEVDVTQFNLILISGGDGIAEVLENETVSALLQSAVNHSILIASICASALLLGKAGVLHGGSFTCLTHTYEKNIELFAGANYTGEDIAVWHHVITAKGTAFAEFAVETCNQLGMFQTKEQYEARLKFCKGIS</sequence>
<dbReference type="InterPro" id="IPR029062">
    <property type="entry name" value="Class_I_gatase-like"/>
</dbReference>
<evidence type="ECO:0000259" key="1">
    <source>
        <dbReference type="Pfam" id="PF01965"/>
    </source>
</evidence>
<proteinExistence type="predicted"/>
<dbReference type="InterPro" id="IPR050325">
    <property type="entry name" value="Prot/Nucl_acid_deglycase"/>
</dbReference>
<dbReference type="SUPFAM" id="SSF52317">
    <property type="entry name" value="Class I glutamine amidotransferase-like"/>
    <property type="match status" value="1"/>
</dbReference>
<dbReference type="Gene3D" id="3.40.50.880">
    <property type="match status" value="1"/>
</dbReference>
<dbReference type="Pfam" id="PF01965">
    <property type="entry name" value="DJ-1_PfpI"/>
    <property type="match status" value="1"/>
</dbReference>
<dbReference type="InterPro" id="IPR002818">
    <property type="entry name" value="DJ-1/PfpI"/>
</dbReference>
<dbReference type="PANTHER" id="PTHR48094">
    <property type="entry name" value="PROTEIN/NUCLEIC ACID DEGLYCASE DJ-1-RELATED"/>
    <property type="match status" value="1"/>
</dbReference>
<accession>A0A2N0ZF34</accession>
<protein>
    <submittedName>
        <fullName evidence="2">Thiamine biosynthesis protein ThiJ</fullName>
    </submittedName>
</protein>
<reference evidence="2 3" key="1">
    <citation type="journal article" date="2010" name="Int. J. Syst. Evol. Microbiol.">
        <title>Bacillus horneckiae sp. nov., isolated from a spacecraft-assembly clean room.</title>
        <authorList>
            <person name="Vaishampayan P."/>
            <person name="Probst A."/>
            <person name="Krishnamurthi S."/>
            <person name="Ghosh S."/>
            <person name="Osman S."/>
            <person name="McDowall A."/>
            <person name="Ruckmani A."/>
            <person name="Mayilraj S."/>
            <person name="Venkateswaran K."/>
        </authorList>
    </citation>
    <scope>NUCLEOTIDE SEQUENCE [LARGE SCALE GENOMIC DNA]</scope>
    <source>
        <strain evidence="3">1PO1SC</strain>
    </source>
</reference>
<name>A0A2N0ZF34_9BACI</name>
<comment type="caution">
    <text evidence="2">The sequence shown here is derived from an EMBL/GenBank/DDBJ whole genome shotgun (WGS) entry which is preliminary data.</text>
</comment>
<gene>
    <name evidence="2" type="ORF">CWS20_15775</name>
</gene>
<dbReference type="EMBL" id="PISD01000033">
    <property type="protein sequence ID" value="PKG28093.1"/>
    <property type="molecule type" value="Genomic_DNA"/>
</dbReference>
<evidence type="ECO:0000313" key="3">
    <source>
        <dbReference type="Proteomes" id="UP000233343"/>
    </source>
</evidence>
<organism evidence="2 3">
    <name type="scientific">Cytobacillus horneckiae</name>
    <dbReference type="NCBI Taxonomy" id="549687"/>
    <lineage>
        <taxon>Bacteria</taxon>
        <taxon>Bacillati</taxon>
        <taxon>Bacillota</taxon>
        <taxon>Bacilli</taxon>
        <taxon>Bacillales</taxon>
        <taxon>Bacillaceae</taxon>
        <taxon>Cytobacillus</taxon>
    </lineage>
</organism>
<feature type="domain" description="DJ-1/PfpI" evidence="1">
    <location>
        <begin position="2"/>
        <end position="165"/>
    </location>
</feature>
<dbReference type="AlphaFoldDB" id="A0A2N0ZF34"/>
<dbReference type="GO" id="GO:0005737">
    <property type="term" value="C:cytoplasm"/>
    <property type="evidence" value="ECO:0007669"/>
    <property type="project" value="TreeGrafter"/>
</dbReference>
<dbReference type="Proteomes" id="UP000233343">
    <property type="component" value="Unassembled WGS sequence"/>
</dbReference>
<keyword evidence="3" id="KW-1185">Reference proteome</keyword>
<evidence type="ECO:0000313" key="2">
    <source>
        <dbReference type="EMBL" id="PKG28093.1"/>
    </source>
</evidence>